<dbReference type="OrthoDB" id="9772751at2"/>
<evidence type="ECO:0000259" key="1">
    <source>
        <dbReference type="Pfam" id="PF08241"/>
    </source>
</evidence>
<evidence type="ECO:0000313" key="2">
    <source>
        <dbReference type="EMBL" id="TFE69603.1"/>
    </source>
</evidence>
<dbReference type="EMBL" id="LXQC01000124">
    <property type="protein sequence ID" value="TFE69603.1"/>
    <property type="molecule type" value="Genomic_DNA"/>
</dbReference>
<dbReference type="Gene3D" id="3.40.50.150">
    <property type="entry name" value="Vaccinia Virus protein VP39"/>
    <property type="match status" value="1"/>
</dbReference>
<dbReference type="AlphaFoldDB" id="A0A4Y8PDL6"/>
<evidence type="ECO:0000313" key="3">
    <source>
        <dbReference type="Proteomes" id="UP000297713"/>
    </source>
</evidence>
<organism evidence="2 3">
    <name type="scientific">Methylacidiphilum caldifontis</name>
    <dbReference type="NCBI Taxonomy" id="2795386"/>
    <lineage>
        <taxon>Bacteria</taxon>
        <taxon>Pseudomonadati</taxon>
        <taxon>Verrucomicrobiota</taxon>
        <taxon>Methylacidiphilae</taxon>
        <taxon>Methylacidiphilales</taxon>
        <taxon>Methylacidiphilaceae</taxon>
        <taxon>Methylacidiphilum (ex Ratnadevi et al. 2023)</taxon>
    </lineage>
</organism>
<dbReference type="InterPro" id="IPR029063">
    <property type="entry name" value="SAM-dependent_MTases_sf"/>
</dbReference>
<dbReference type="Pfam" id="PF08241">
    <property type="entry name" value="Methyltransf_11"/>
    <property type="match status" value="1"/>
</dbReference>
<accession>A0A4Y8PDL6</accession>
<comment type="caution">
    <text evidence="2">The sequence shown here is derived from an EMBL/GenBank/DDBJ whole genome shotgun (WGS) entry which is preliminary data.</text>
</comment>
<proteinExistence type="predicted"/>
<keyword evidence="3" id="KW-1185">Reference proteome</keyword>
<keyword evidence="2" id="KW-0830">Ubiquinone</keyword>
<dbReference type="InterPro" id="IPR013216">
    <property type="entry name" value="Methyltransf_11"/>
</dbReference>
<sequence>MKIVYLDKDTKELAQRYDQLSDSQFAHGLRMIELLGIKPADCVLDIGCGTGKLTSYVSDITGPKGKVIGIDPLASRIEIAKKRAKANLFFEVGGSDDLYRFADHSFDCVYLNSVFHWIEKKEDTLREIKRILKKNGKLGLTTGDKDQKNPIRLIIENAIIKILGYKPQEEVFSPFSLSSQDIKRTIERSGLSITLFQINEDSFYSDSAEQILEFFLSSSFGNFLSQIPQEYKPQITEEIKKGLERLRTPKGIERKHSVVTVICKKP</sequence>
<feature type="domain" description="Methyltransferase type 11" evidence="1">
    <location>
        <begin position="44"/>
        <end position="138"/>
    </location>
</feature>
<reference evidence="2 3" key="1">
    <citation type="submission" date="2016-05" db="EMBL/GenBank/DDBJ databases">
        <title>Diversity and Homogeneity among Thermoacidophilic Verrucomicrobia Methanotrophs Linked with Geographical Origin.</title>
        <authorList>
            <person name="Erikstad H.-A."/>
            <person name="Smestad N.B."/>
            <person name="Ceballos R.M."/>
            <person name="Birkeland N.-K."/>
        </authorList>
    </citation>
    <scope>NUCLEOTIDE SEQUENCE [LARGE SCALE GENOMIC DNA]</scope>
    <source>
        <strain evidence="2 3">Phi</strain>
    </source>
</reference>
<dbReference type="CDD" id="cd02440">
    <property type="entry name" value="AdoMet_MTases"/>
    <property type="match status" value="1"/>
</dbReference>
<dbReference type="SUPFAM" id="SSF53335">
    <property type="entry name" value="S-adenosyl-L-methionine-dependent methyltransferases"/>
    <property type="match status" value="1"/>
</dbReference>
<dbReference type="PANTHER" id="PTHR43861">
    <property type="entry name" value="TRANS-ACONITATE 2-METHYLTRANSFERASE-RELATED"/>
    <property type="match status" value="1"/>
</dbReference>
<dbReference type="RefSeq" id="WP_134439788.1">
    <property type="nucleotide sequence ID" value="NZ_LXQC01000124.1"/>
</dbReference>
<gene>
    <name evidence="2" type="ORF">A7Q10_07095</name>
</gene>
<name>A0A4Y8PDL6_9BACT</name>
<protein>
    <submittedName>
        <fullName evidence="2">Ubiquinone biosynthesis protein</fullName>
    </submittedName>
</protein>
<dbReference type="GO" id="GO:0008757">
    <property type="term" value="F:S-adenosylmethionine-dependent methyltransferase activity"/>
    <property type="evidence" value="ECO:0007669"/>
    <property type="project" value="InterPro"/>
</dbReference>
<dbReference type="Proteomes" id="UP000297713">
    <property type="component" value="Unassembled WGS sequence"/>
</dbReference>